<dbReference type="PATRIC" id="fig|1454001.3.peg.1070"/>
<dbReference type="Proteomes" id="UP000020218">
    <property type="component" value="Unassembled WGS sequence"/>
</dbReference>
<evidence type="ECO:0000313" key="2">
    <source>
        <dbReference type="Proteomes" id="UP000020218"/>
    </source>
</evidence>
<reference evidence="1" key="1">
    <citation type="submission" date="2014-02" db="EMBL/GenBank/DDBJ databases">
        <title>Expanding our view of genomic diversity in Candidatus Accumulibacter clades.</title>
        <authorList>
            <person name="Skennerton C.T."/>
            <person name="Barr J.J."/>
            <person name="Slater F.R."/>
            <person name="Bond P.L."/>
            <person name="Tyson G.W."/>
        </authorList>
    </citation>
    <scope>NUCLEOTIDE SEQUENCE [LARGE SCALE GENOMIC DNA]</scope>
</reference>
<evidence type="ECO:0000313" key="1">
    <source>
        <dbReference type="EMBL" id="EXI68619.1"/>
    </source>
</evidence>
<protein>
    <submittedName>
        <fullName evidence="1">Uncharacterized protein</fullName>
    </submittedName>
</protein>
<dbReference type="EMBL" id="JFAX01000004">
    <property type="protein sequence ID" value="EXI68619.1"/>
    <property type="molecule type" value="Genomic_DNA"/>
</dbReference>
<proteinExistence type="predicted"/>
<sequence length="124" mass="13198">MVSAAGAQVAGKAAQVAAAVAEIEKAAREQLAKKAAQVDETVREVEKAARDKRDKLVRYSVELLKSEEAAIEALRAELAQAAGWAASKSDILRAGVRLFAEQKVEQMKELLAALAEAPKSKKKG</sequence>
<dbReference type="AlphaFoldDB" id="A0A011PQL9"/>
<comment type="caution">
    <text evidence="1">The sequence shown here is derived from an EMBL/GenBank/DDBJ whole genome shotgun (WGS) entry which is preliminary data.</text>
</comment>
<name>A0A011PQL9_9PROT</name>
<accession>A0A011PQL9</accession>
<gene>
    <name evidence="1" type="ORF">AW08_00931</name>
</gene>
<keyword evidence="2" id="KW-1185">Reference proteome</keyword>
<organism evidence="1 2">
    <name type="scientific">Candidatus Accumulibacter adjunctus</name>
    <dbReference type="NCBI Taxonomy" id="1454001"/>
    <lineage>
        <taxon>Bacteria</taxon>
        <taxon>Pseudomonadati</taxon>
        <taxon>Pseudomonadota</taxon>
        <taxon>Betaproteobacteria</taxon>
        <taxon>Candidatus Accumulibacter</taxon>
    </lineage>
</organism>